<organism evidence="3 4">
    <name type="scientific">Raineyella fluvialis</name>
    <dbReference type="NCBI Taxonomy" id="2662261"/>
    <lineage>
        <taxon>Bacteria</taxon>
        <taxon>Bacillati</taxon>
        <taxon>Actinomycetota</taxon>
        <taxon>Actinomycetes</taxon>
        <taxon>Propionibacteriales</taxon>
        <taxon>Propionibacteriaceae</taxon>
        <taxon>Raineyella</taxon>
    </lineage>
</organism>
<dbReference type="SMART" id="SM00240">
    <property type="entry name" value="FHA"/>
    <property type="match status" value="1"/>
</dbReference>
<dbReference type="SUPFAM" id="SSF49879">
    <property type="entry name" value="SMAD/FHA domain"/>
    <property type="match status" value="1"/>
</dbReference>
<dbReference type="Gene3D" id="2.60.200.20">
    <property type="match status" value="1"/>
</dbReference>
<dbReference type="RefSeq" id="WP_153573255.1">
    <property type="nucleotide sequence ID" value="NZ_CP045725.1"/>
</dbReference>
<keyword evidence="1" id="KW-0597">Phosphoprotein</keyword>
<dbReference type="PROSITE" id="PS50006">
    <property type="entry name" value="FHA_DOMAIN"/>
    <property type="match status" value="1"/>
</dbReference>
<evidence type="ECO:0000259" key="2">
    <source>
        <dbReference type="PROSITE" id="PS50006"/>
    </source>
</evidence>
<dbReference type="EMBL" id="CP045725">
    <property type="protein sequence ID" value="QGF24726.1"/>
    <property type="molecule type" value="Genomic_DNA"/>
</dbReference>
<dbReference type="Proteomes" id="UP000386847">
    <property type="component" value="Chromosome"/>
</dbReference>
<feature type="domain" description="FHA" evidence="2">
    <location>
        <begin position="83"/>
        <end position="132"/>
    </location>
</feature>
<dbReference type="PANTHER" id="PTHR23308">
    <property type="entry name" value="NUCLEAR INHIBITOR OF PROTEIN PHOSPHATASE-1"/>
    <property type="match status" value="1"/>
</dbReference>
<evidence type="ECO:0000313" key="3">
    <source>
        <dbReference type="EMBL" id="QGF24726.1"/>
    </source>
</evidence>
<accession>A0A5Q2FK64</accession>
<dbReference type="InterPro" id="IPR026870">
    <property type="entry name" value="Zinc_ribbon_dom"/>
</dbReference>
<dbReference type="InterPro" id="IPR008984">
    <property type="entry name" value="SMAD_FHA_dom_sf"/>
</dbReference>
<evidence type="ECO:0000313" key="4">
    <source>
        <dbReference type="Proteomes" id="UP000386847"/>
    </source>
</evidence>
<protein>
    <submittedName>
        <fullName evidence="3">FHA domain-containing protein</fullName>
    </submittedName>
</protein>
<dbReference type="CDD" id="cd22684">
    <property type="entry name" value="FHA_GarA_OdhI-like"/>
    <property type="match status" value="1"/>
</dbReference>
<sequence length="161" mass="17689">MLCPSCGYENTEGSKFCSQCGEPLVALTDTTKVIPAFSDDNDVDELNSEEKAAVTALPSGSSLLVVRRGPNAGARFLLDRDEITAGRHPRSDIFLDDITVSRHHVTFLRRPEGILLRDVGSLNGTYVNRTLVDRDVVLKDGDEVQIGKFRMIYFTGGRGSR</sequence>
<dbReference type="InterPro" id="IPR050923">
    <property type="entry name" value="Cell_Proc_Reg/RNA_Proc"/>
</dbReference>
<evidence type="ECO:0000256" key="1">
    <source>
        <dbReference type="ARBA" id="ARBA00022553"/>
    </source>
</evidence>
<reference evidence="3 4" key="1">
    <citation type="submission" date="2019-10" db="EMBL/GenBank/DDBJ databases">
        <title>Genomic analysis of Raineyella sp. CBA3103.</title>
        <authorList>
            <person name="Roh S.W."/>
        </authorList>
    </citation>
    <scope>NUCLEOTIDE SEQUENCE [LARGE SCALE GENOMIC DNA]</scope>
    <source>
        <strain evidence="3 4">CBA3103</strain>
    </source>
</reference>
<dbReference type="InterPro" id="IPR000253">
    <property type="entry name" value="FHA_dom"/>
</dbReference>
<dbReference type="AlphaFoldDB" id="A0A5Q2FK64"/>
<dbReference type="KEGG" id="rain:Rai3103_15015"/>
<gene>
    <name evidence="3" type="ORF">Rai3103_15015</name>
</gene>
<dbReference type="Pfam" id="PF13240">
    <property type="entry name" value="Zn_Ribbon_1"/>
    <property type="match status" value="1"/>
</dbReference>
<keyword evidence="4" id="KW-1185">Reference proteome</keyword>
<dbReference type="Pfam" id="PF00498">
    <property type="entry name" value="FHA"/>
    <property type="match status" value="1"/>
</dbReference>
<name>A0A5Q2FK64_9ACTN</name>
<proteinExistence type="predicted"/>